<gene>
    <name evidence="2" type="ORF">E0485_08485</name>
</gene>
<dbReference type="RefSeq" id="WP_132417565.1">
    <property type="nucleotide sequence ID" value="NZ_SKFG01000006.1"/>
</dbReference>
<keyword evidence="1" id="KW-1133">Transmembrane helix</keyword>
<keyword evidence="3" id="KW-1185">Reference proteome</keyword>
<dbReference type="AlphaFoldDB" id="A0A4R4EFU9"/>
<dbReference type="OrthoDB" id="2630364at2"/>
<evidence type="ECO:0000313" key="3">
    <source>
        <dbReference type="Proteomes" id="UP000295418"/>
    </source>
</evidence>
<evidence type="ECO:0000256" key="1">
    <source>
        <dbReference type="SAM" id="Phobius"/>
    </source>
</evidence>
<feature type="transmembrane region" description="Helical" evidence="1">
    <location>
        <begin position="102"/>
        <end position="121"/>
    </location>
</feature>
<name>A0A4R4EFU9_9BACL</name>
<keyword evidence="1" id="KW-0812">Transmembrane</keyword>
<sequence>MKENKNKLVVFNVNVALVLSLVTILTLALPFASITTGTITTNSSGFNVLVGIINGKMYPQIVAIILLIVGILCILDAIGLLLVKMDAKKARLFLKINHLTQVVTSIIYTVTAVIYVVTYSPAKDTSVMTWTFIGTLISLVIFFGGFFLERNINKT</sequence>
<feature type="transmembrane region" description="Helical" evidence="1">
    <location>
        <begin position="127"/>
        <end position="148"/>
    </location>
</feature>
<comment type="caution">
    <text evidence="2">The sequence shown here is derived from an EMBL/GenBank/DDBJ whole genome shotgun (WGS) entry which is preliminary data.</text>
</comment>
<proteinExistence type="predicted"/>
<evidence type="ECO:0000313" key="2">
    <source>
        <dbReference type="EMBL" id="TCZ78153.1"/>
    </source>
</evidence>
<dbReference type="Proteomes" id="UP000295418">
    <property type="component" value="Unassembled WGS sequence"/>
</dbReference>
<organism evidence="2 3">
    <name type="scientific">Paenibacillus albiflavus</name>
    <dbReference type="NCBI Taxonomy" id="2545760"/>
    <lineage>
        <taxon>Bacteria</taxon>
        <taxon>Bacillati</taxon>
        <taxon>Bacillota</taxon>
        <taxon>Bacilli</taxon>
        <taxon>Bacillales</taxon>
        <taxon>Paenibacillaceae</taxon>
        <taxon>Paenibacillus</taxon>
    </lineage>
</organism>
<accession>A0A4R4EFU9</accession>
<keyword evidence="1" id="KW-0472">Membrane</keyword>
<evidence type="ECO:0008006" key="4">
    <source>
        <dbReference type="Google" id="ProtNLM"/>
    </source>
</evidence>
<protein>
    <recommendedName>
        <fullName evidence="4">DUF2975 domain-containing protein</fullName>
    </recommendedName>
</protein>
<feature type="transmembrane region" description="Helical" evidence="1">
    <location>
        <begin position="61"/>
        <end position="82"/>
    </location>
</feature>
<reference evidence="2 3" key="1">
    <citation type="submission" date="2019-03" db="EMBL/GenBank/DDBJ databases">
        <authorList>
            <person name="Kim M.K.M."/>
        </authorList>
    </citation>
    <scope>NUCLEOTIDE SEQUENCE [LARGE SCALE GENOMIC DNA]</scope>
    <source>
        <strain evidence="2 3">18JY21-1</strain>
    </source>
</reference>
<dbReference type="EMBL" id="SKFG01000006">
    <property type="protein sequence ID" value="TCZ78153.1"/>
    <property type="molecule type" value="Genomic_DNA"/>
</dbReference>